<keyword evidence="5" id="KW-1185">Reference proteome</keyword>
<dbReference type="InterPro" id="IPR033344">
    <property type="entry name" value="CURT1"/>
</dbReference>
<name>A0AAX4P121_9CHLO</name>
<evidence type="ECO:0000313" key="4">
    <source>
        <dbReference type="EMBL" id="WZN59634.1"/>
    </source>
</evidence>
<dbReference type="AlphaFoldDB" id="A0AAX4P121"/>
<keyword evidence="2" id="KW-0812">Transmembrane</keyword>
<reference evidence="4 5" key="1">
    <citation type="submission" date="2024-03" db="EMBL/GenBank/DDBJ databases">
        <title>Complete genome sequence of the green alga Chloropicon roscoffensis RCC1871.</title>
        <authorList>
            <person name="Lemieux C."/>
            <person name="Pombert J.-F."/>
            <person name="Otis C."/>
            <person name="Turmel M."/>
        </authorList>
    </citation>
    <scope>NUCLEOTIDE SEQUENCE [LARGE SCALE GENOMIC DNA]</scope>
    <source>
        <strain evidence="4 5">RCC1871</strain>
    </source>
</reference>
<dbReference type="Proteomes" id="UP001472866">
    <property type="component" value="Chromosome 02"/>
</dbReference>
<accession>A0AAX4P121</accession>
<organism evidence="4 5">
    <name type="scientific">Chloropicon roscoffensis</name>
    <dbReference type="NCBI Taxonomy" id="1461544"/>
    <lineage>
        <taxon>Eukaryota</taxon>
        <taxon>Viridiplantae</taxon>
        <taxon>Chlorophyta</taxon>
        <taxon>Chloropicophyceae</taxon>
        <taxon>Chloropicales</taxon>
        <taxon>Chloropicaceae</taxon>
        <taxon>Chloropicon</taxon>
    </lineage>
</organism>
<dbReference type="PANTHER" id="PTHR33222">
    <property type="match status" value="1"/>
</dbReference>
<keyword evidence="2" id="KW-1133">Transmembrane helix</keyword>
<gene>
    <name evidence="4" type="ORF">HKI87_02g11600</name>
</gene>
<evidence type="ECO:0000256" key="1">
    <source>
        <dbReference type="ARBA" id="ARBA00004141"/>
    </source>
</evidence>
<sequence>MATSMKIVSNKAIASAAVSSRRTGLAKRSGAISARSNVSGLRKLNKEPARSTSFIARSGIDGDEILATVTEKWESVEDKPQAILYAGGAVVAVVLVNSVVGAVNSLPLLPKVFELVGLGYSAWFTYKYLLFKSSRAELAADIEELKAKIAGGSE</sequence>
<proteinExistence type="predicted"/>
<evidence type="ECO:0000313" key="5">
    <source>
        <dbReference type="Proteomes" id="UP001472866"/>
    </source>
</evidence>
<evidence type="ECO:0000259" key="3">
    <source>
        <dbReference type="Pfam" id="PF14159"/>
    </source>
</evidence>
<feature type="domain" description="Cyanobacterial aminoacyl-tRNA synthetase CAAD" evidence="3">
    <location>
        <begin position="68"/>
        <end position="151"/>
    </location>
</feature>
<evidence type="ECO:0000256" key="2">
    <source>
        <dbReference type="SAM" id="Phobius"/>
    </source>
</evidence>
<dbReference type="Pfam" id="PF14159">
    <property type="entry name" value="CAAD"/>
    <property type="match status" value="1"/>
</dbReference>
<feature type="transmembrane region" description="Helical" evidence="2">
    <location>
        <begin position="82"/>
        <end position="102"/>
    </location>
</feature>
<dbReference type="InterPro" id="IPR025564">
    <property type="entry name" value="CAAD_dom"/>
</dbReference>
<dbReference type="EMBL" id="CP151502">
    <property type="protein sequence ID" value="WZN59634.1"/>
    <property type="molecule type" value="Genomic_DNA"/>
</dbReference>
<dbReference type="PANTHER" id="PTHR33222:SF4">
    <property type="entry name" value="PROTEIN CURVATURE THYLAKOID 1A, CHLOROPLASTIC"/>
    <property type="match status" value="1"/>
</dbReference>
<protein>
    <submittedName>
        <fullName evidence="4">Protein CURVATURE THYLAKOID 1A</fullName>
    </submittedName>
</protein>
<comment type="subcellular location">
    <subcellularLocation>
        <location evidence="1">Membrane</location>
        <topology evidence="1">Multi-pass membrane protein</topology>
    </subcellularLocation>
</comment>
<dbReference type="GO" id="GO:0009535">
    <property type="term" value="C:chloroplast thylakoid membrane"/>
    <property type="evidence" value="ECO:0007669"/>
    <property type="project" value="TreeGrafter"/>
</dbReference>
<keyword evidence="2" id="KW-0472">Membrane</keyword>